<dbReference type="SUPFAM" id="SSF74650">
    <property type="entry name" value="Galactose mutarotase-like"/>
    <property type="match status" value="1"/>
</dbReference>
<dbReference type="PANTHER" id="PTHR11122:SF13">
    <property type="entry name" value="GLUCOSE-6-PHOSPHATE 1-EPIMERASE"/>
    <property type="match status" value="1"/>
</dbReference>
<protein>
    <recommendedName>
        <fullName evidence="3">Glucose-6-phosphate 1-epimerase</fullName>
    </recommendedName>
</protein>
<name>A0A2S3VV04_9PSED</name>
<dbReference type="InterPro" id="IPR011013">
    <property type="entry name" value="Gal_mutarotase_sf_dom"/>
</dbReference>
<dbReference type="GO" id="GO:0030246">
    <property type="term" value="F:carbohydrate binding"/>
    <property type="evidence" value="ECO:0007669"/>
    <property type="project" value="InterPro"/>
</dbReference>
<reference evidence="2" key="1">
    <citation type="submission" date="2017-02" db="EMBL/GenBank/DDBJ databases">
        <authorList>
            <person name="Furmanczyk E.M."/>
        </authorList>
    </citation>
    <scope>NUCLEOTIDE SEQUENCE [LARGE SCALE GENOMIC DNA]</scope>
    <source>
        <strain evidence="2">AP3_22</strain>
    </source>
</reference>
<dbReference type="InterPro" id="IPR014718">
    <property type="entry name" value="GH-type_carb-bd"/>
</dbReference>
<evidence type="ECO:0008006" key="3">
    <source>
        <dbReference type="Google" id="ProtNLM"/>
    </source>
</evidence>
<accession>A0A2S3VV04</accession>
<sequence>MVGECLHYAVSNAEMVRFEGLLGDEYFDVLDAWRKKMQHEEPVIGKETTRAYIQPPDRFTIEDLGWNRRIFVSTKGSRSAILWNPWQERALLLDQFQEDSWKNMVCLETARFGDDILWLAPGETNIMELNIAAEKIP</sequence>
<dbReference type="OrthoDB" id="9790727at2"/>
<organism evidence="1 2">
    <name type="scientific">Pseudomonas laurylsulfativorans</name>
    <dbReference type="NCBI Taxonomy" id="1943631"/>
    <lineage>
        <taxon>Bacteria</taxon>
        <taxon>Pseudomonadati</taxon>
        <taxon>Pseudomonadota</taxon>
        <taxon>Gammaproteobacteria</taxon>
        <taxon>Pseudomonadales</taxon>
        <taxon>Pseudomonadaceae</taxon>
        <taxon>Pseudomonas</taxon>
    </lineage>
</organism>
<evidence type="ECO:0000313" key="1">
    <source>
        <dbReference type="EMBL" id="POF43760.1"/>
    </source>
</evidence>
<keyword evidence="2" id="KW-1185">Reference proteome</keyword>
<evidence type="ECO:0000313" key="2">
    <source>
        <dbReference type="Proteomes" id="UP000237440"/>
    </source>
</evidence>
<dbReference type="Pfam" id="PF01263">
    <property type="entry name" value="Aldose_epim"/>
    <property type="match status" value="1"/>
</dbReference>
<dbReference type="GO" id="GO:0016853">
    <property type="term" value="F:isomerase activity"/>
    <property type="evidence" value="ECO:0007669"/>
    <property type="project" value="InterPro"/>
</dbReference>
<dbReference type="GO" id="GO:0005975">
    <property type="term" value="P:carbohydrate metabolic process"/>
    <property type="evidence" value="ECO:0007669"/>
    <property type="project" value="InterPro"/>
</dbReference>
<dbReference type="AlphaFoldDB" id="A0A2S3VV04"/>
<dbReference type="EMBL" id="MUJK01000001">
    <property type="protein sequence ID" value="POF43760.1"/>
    <property type="molecule type" value="Genomic_DNA"/>
</dbReference>
<dbReference type="PANTHER" id="PTHR11122">
    <property type="entry name" value="APOSPORY-ASSOCIATED PROTEIN C-RELATED"/>
    <property type="match status" value="1"/>
</dbReference>
<proteinExistence type="predicted"/>
<gene>
    <name evidence="1" type="ORF">B0D71_02810</name>
</gene>
<dbReference type="RefSeq" id="WP_103393384.1">
    <property type="nucleotide sequence ID" value="NZ_MUJK01000001.1"/>
</dbReference>
<dbReference type="Gene3D" id="2.70.98.10">
    <property type="match status" value="1"/>
</dbReference>
<dbReference type="Proteomes" id="UP000237440">
    <property type="component" value="Unassembled WGS sequence"/>
</dbReference>
<dbReference type="InterPro" id="IPR008183">
    <property type="entry name" value="Aldose_1/G6P_1-epimerase"/>
</dbReference>
<comment type="caution">
    <text evidence="1">The sequence shown here is derived from an EMBL/GenBank/DDBJ whole genome shotgun (WGS) entry which is preliminary data.</text>
</comment>